<protein>
    <submittedName>
        <fullName evidence="7">GroES-like protein</fullName>
    </submittedName>
</protein>
<gene>
    <name evidence="7" type="ORF">FA10DRAFT_256609</name>
</gene>
<evidence type="ECO:0000256" key="2">
    <source>
        <dbReference type="ARBA" id="ARBA00008072"/>
    </source>
</evidence>
<evidence type="ECO:0000256" key="3">
    <source>
        <dbReference type="ARBA" id="ARBA00022723"/>
    </source>
</evidence>
<organism evidence="7 8">
    <name type="scientific">Acaromyces ingoldii</name>
    <dbReference type="NCBI Taxonomy" id="215250"/>
    <lineage>
        <taxon>Eukaryota</taxon>
        <taxon>Fungi</taxon>
        <taxon>Dikarya</taxon>
        <taxon>Basidiomycota</taxon>
        <taxon>Ustilaginomycotina</taxon>
        <taxon>Exobasidiomycetes</taxon>
        <taxon>Exobasidiales</taxon>
        <taxon>Cryptobasidiaceae</taxon>
        <taxon>Acaromyces</taxon>
    </lineage>
</organism>
<evidence type="ECO:0000313" key="8">
    <source>
        <dbReference type="Proteomes" id="UP000245768"/>
    </source>
</evidence>
<dbReference type="Proteomes" id="UP000245768">
    <property type="component" value="Unassembled WGS sequence"/>
</dbReference>
<dbReference type="GeneID" id="37041728"/>
<dbReference type="SUPFAM" id="SSF50129">
    <property type="entry name" value="GroES-like"/>
    <property type="match status" value="1"/>
</dbReference>
<keyword evidence="8" id="KW-1185">Reference proteome</keyword>
<dbReference type="SUPFAM" id="SSF51735">
    <property type="entry name" value="NAD(P)-binding Rossmann-fold domains"/>
    <property type="match status" value="1"/>
</dbReference>
<name>A0A316YA42_9BASI</name>
<sequence length="391" mass="41368">MTDLVQGQYKGKAIVVDSIGAQYTLQDVEIDASDLGEEEILIRMHASGICHTDILIAEGNLPCSFFPTILGHEGCGTVVALGKGNEHQVAVGDEVMLSFSSCGTCTSCVETAPALCSSFYQRNFLRQSPGRNDRIKSQGKVLSSKLFGQSSFASLTVVDTNSVVKLPVGAKLQPEMAPFGCGIQTGAGSVFNILASVSITPSQRSLSNHTLVVFGAGAVGLAAIMAGKLVGYGALVVVDVKPGRLSLARSLGATHTIDSLVERNVPEKIREVSLEEDGPKSVFEATGIPTVVDQALRSVGTHGTLLSAGSPGPGKTVNVEIDLFVRNTMSWRGTIEGHCDPRKLLPELVSLFLAGQFPVDKMMKTYRASDFATAVRDMQSGATVKPILLWE</sequence>
<dbReference type="Gene3D" id="3.40.50.720">
    <property type="entry name" value="NAD(P)-binding Rossmann-like Domain"/>
    <property type="match status" value="1"/>
</dbReference>
<evidence type="ECO:0000256" key="4">
    <source>
        <dbReference type="ARBA" id="ARBA00022833"/>
    </source>
</evidence>
<feature type="domain" description="Enoyl reductase (ER)" evidence="6">
    <location>
        <begin position="20"/>
        <end position="389"/>
    </location>
</feature>
<evidence type="ECO:0000256" key="5">
    <source>
        <dbReference type="ARBA" id="ARBA00023002"/>
    </source>
</evidence>
<keyword evidence="4" id="KW-0862">Zinc</keyword>
<dbReference type="InterPro" id="IPR020843">
    <property type="entry name" value="ER"/>
</dbReference>
<dbReference type="InParanoid" id="A0A316YA42"/>
<dbReference type="RefSeq" id="XP_025373928.1">
    <property type="nucleotide sequence ID" value="XM_025519812.1"/>
</dbReference>
<evidence type="ECO:0000259" key="6">
    <source>
        <dbReference type="SMART" id="SM00829"/>
    </source>
</evidence>
<keyword evidence="5" id="KW-0560">Oxidoreductase</keyword>
<dbReference type="GO" id="GO:0016491">
    <property type="term" value="F:oxidoreductase activity"/>
    <property type="evidence" value="ECO:0007669"/>
    <property type="project" value="UniProtKB-KW"/>
</dbReference>
<dbReference type="InterPro" id="IPR036291">
    <property type="entry name" value="NAD(P)-bd_dom_sf"/>
</dbReference>
<dbReference type="Gene3D" id="3.90.180.10">
    <property type="entry name" value="Medium-chain alcohol dehydrogenases, catalytic domain"/>
    <property type="match status" value="1"/>
</dbReference>
<dbReference type="PANTHER" id="PTHR43350:SF2">
    <property type="entry name" value="GROES-LIKE ZINC-BINDING ALCOHOL DEHYDROGENASE FAMILY PROTEIN"/>
    <property type="match status" value="1"/>
</dbReference>
<dbReference type="EMBL" id="KZ819642">
    <property type="protein sequence ID" value="PWN86730.1"/>
    <property type="molecule type" value="Genomic_DNA"/>
</dbReference>
<reference evidence="7 8" key="1">
    <citation type="journal article" date="2018" name="Mol. Biol. Evol.">
        <title>Broad Genomic Sampling Reveals a Smut Pathogenic Ancestry of the Fungal Clade Ustilaginomycotina.</title>
        <authorList>
            <person name="Kijpornyongpan T."/>
            <person name="Mondo S.J."/>
            <person name="Barry K."/>
            <person name="Sandor L."/>
            <person name="Lee J."/>
            <person name="Lipzen A."/>
            <person name="Pangilinan J."/>
            <person name="LaButti K."/>
            <person name="Hainaut M."/>
            <person name="Henrissat B."/>
            <person name="Grigoriev I.V."/>
            <person name="Spatafora J.W."/>
            <person name="Aime M.C."/>
        </authorList>
    </citation>
    <scope>NUCLEOTIDE SEQUENCE [LARGE SCALE GENOMIC DNA]</scope>
    <source>
        <strain evidence="7 8">MCA 4198</strain>
    </source>
</reference>
<dbReference type="SMART" id="SM00829">
    <property type="entry name" value="PKS_ER"/>
    <property type="match status" value="1"/>
</dbReference>
<dbReference type="Pfam" id="PF08240">
    <property type="entry name" value="ADH_N"/>
    <property type="match status" value="1"/>
</dbReference>
<proteinExistence type="inferred from homology"/>
<dbReference type="STRING" id="215250.A0A316YA42"/>
<evidence type="ECO:0000313" key="7">
    <source>
        <dbReference type="EMBL" id="PWN86730.1"/>
    </source>
</evidence>
<dbReference type="PANTHER" id="PTHR43350">
    <property type="entry name" value="NAD-DEPENDENT ALCOHOL DEHYDROGENASE"/>
    <property type="match status" value="1"/>
</dbReference>
<accession>A0A316YA42</accession>
<dbReference type="InterPro" id="IPR013154">
    <property type="entry name" value="ADH-like_N"/>
</dbReference>
<dbReference type="GO" id="GO:0046872">
    <property type="term" value="F:metal ion binding"/>
    <property type="evidence" value="ECO:0007669"/>
    <property type="project" value="UniProtKB-KW"/>
</dbReference>
<dbReference type="InterPro" id="IPR013149">
    <property type="entry name" value="ADH-like_C"/>
</dbReference>
<dbReference type="AlphaFoldDB" id="A0A316YA42"/>
<dbReference type="OrthoDB" id="256333at2759"/>
<keyword evidence="3" id="KW-0479">Metal-binding</keyword>
<comment type="cofactor">
    <cofactor evidence="1">
        <name>Zn(2+)</name>
        <dbReference type="ChEBI" id="CHEBI:29105"/>
    </cofactor>
</comment>
<dbReference type="InterPro" id="IPR011032">
    <property type="entry name" value="GroES-like_sf"/>
</dbReference>
<comment type="similarity">
    <text evidence="2">Belongs to the zinc-containing alcohol dehydrogenase family.</text>
</comment>
<evidence type="ECO:0000256" key="1">
    <source>
        <dbReference type="ARBA" id="ARBA00001947"/>
    </source>
</evidence>
<dbReference type="Pfam" id="PF00107">
    <property type="entry name" value="ADH_zinc_N"/>
    <property type="match status" value="1"/>
</dbReference>